<dbReference type="Proteomes" id="UP000637423">
    <property type="component" value="Unassembled WGS sequence"/>
</dbReference>
<dbReference type="EMBL" id="BMED01000002">
    <property type="protein sequence ID" value="GGC79532.1"/>
    <property type="molecule type" value="Genomic_DNA"/>
</dbReference>
<reference evidence="6" key="2">
    <citation type="submission" date="2020-09" db="EMBL/GenBank/DDBJ databases">
        <authorList>
            <person name="Sun Q."/>
            <person name="Zhou Y."/>
        </authorList>
    </citation>
    <scope>NUCLEOTIDE SEQUENCE</scope>
    <source>
        <strain evidence="6">CGMCC 1.10998</strain>
    </source>
</reference>
<feature type="transmembrane region" description="Helical" evidence="5">
    <location>
        <begin position="70"/>
        <end position="90"/>
    </location>
</feature>
<dbReference type="AlphaFoldDB" id="A0A916XL98"/>
<feature type="transmembrane region" description="Helical" evidence="5">
    <location>
        <begin position="12"/>
        <end position="34"/>
    </location>
</feature>
<keyword evidence="4 5" id="KW-0472">Membrane</keyword>
<sequence length="241" mass="24890">MTGRLTDIWVYLAASPLLGLTATLIAYQLAYAIYAKTKFNSLANPVAIAVAILVLVLSLTGTSYKTYFAGAQFVHFLLGPATVALAIPLYQQISKLRRHWLAFLAGSLLGSAAAISTAMGLAWLLGASPVTVLSIAPKSVTMAIAMGVSEKIGGLPSLTAVLVMLTGIAGATMARGILNLLKIEDDSVRGFALGVSAHGIGTARAFQFSEEMGAFAGLAMGISGLLTALLLPLALKLLGLI</sequence>
<dbReference type="PANTHER" id="PTHR30249:SF0">
    <property type="entry name" value="PLASTIDAL GLYCOLATE_GLYCERATE TRANSLOCATOR 1, CHLOROPLASTIC"/>
    <property type="match status" value="1"/>
</dbReference>
<name>A0A916XL98_9BURK</name>
<feature type="transmembrane region" description="Helical" evidence="5">
    <location>
        <begin position="46"/>
        <end position="64"/>
    </location>
</feature>
<feature type="transmembrane region" description="Helical" evidence="5">
    <location>
        <begin position="214"/>
        <end position="235"/>
    </location>
</feature>
<dbReference type="PANTHER" id="PTHR30249">
    <property type="entry name" value="PUTATIVE SEROTONIN TRANSPORTER"/>
    <property type="match status" value="1"/>
</dbReference>
<keyword evidence="7" id="KW-1185">Reference proteome</keyword>
<evidence type="ECO:0000313" key="7">
    <source>
        <dbReference type="Proteomes" id="UP000637423"/>
    </source>
</evidence>
<dbReference type="GO" id="GO:0016020">
    <property type="term" value="C:membrane"/>
    <property type="evidence" value="ECO:0007669"/>
    <property type="project" value="UniProtKB-SubCell"/>
</dbReference>
<keyword evidence="2 5" id="KW-0812">Transmembrane</keyword>
<accession>A0A916XL98</accession>
<evidence type="ECO:0000256" key="4">
    <source>
        <dbReference type="ARBA" id="ARBA00023136"/>
    </source>
</evidence>
<dbReference type="Pfam" id="PF04172">
    <property type="entry name" value="LrgB"/>
    <property type="match status" value="1"/>
</dbReference>
<evidence type="ECO:0000256" key="2">
    <source>
        <dbReference type="ARBA" id="ARBA00022692"/>
    </source>
</evidence>
<feature type="transmembrane region" description="Helical" evidence="5">
    <location>
        <begin position="102"/>
        <end position="125"/>
    </location>
</feature>
<evidence type="ECO:0000256" key="5">
    <source>
        <dbReference type="SAM" id="Phobius"/>
    </source>
</evidence>
<dbReference type="RefSeq" id="WP_188566671.1">
    <property type="nucleotide sequence ID" value="NZ_BMED01000002.1"/>
</dbReference>
<gene>
    <name evidence="6" type="ORF">GCM10011396_28500</name>
</gene>
<comment type="caution">
    <text evidence="6">The sequence shown here is derived from an EMBL/GenBank/DDBJ whole genome shotgun (WGS) entry which is preliminary data.</text>
</comment>
<organism evidence="6 7">
    <name type="scientific">Undibacterium terreum</name>
    <dbReference type="NCBI Taxonomy" id="1224302"/>
    <lineage>
        <taxon>Bacteria</taxon>
        <taxon>Pseudomonadati</taxon>
        <taxon>Pseudomonadota</taxon>
        <taxon>Betaproteobacteria</taxon>
        <taxon>Burkholderiales</taxon>
        <taxon>Oxalobacteraceae</taxon>
        <taxon>Undibacterium</taxon>
    </lineage>
</organism>
<evidence type="ECO:0000313" key="6">
    <source>
        <dbReference type="EMBL" id="GGC79532.1"/>
    </source>
</evidence>
<comment type="subcellular location">
    <subcellularLocation>
        <location evidence="1">Membrane</location>
        <topology evidence="1">Multi-pass membrane protein</topology>
    </subcellularLocation>
</comment>
<feature type="transmembrane region" description="Helical" evidence="5">
    <location>
        <begin position="158"/>
        <end position="178"/>
    </location>
</feature>
<evidence type="ECO:0000256" key="3">
    <source>
        <dbReference type="ARBA" id="ARBA00022989"/>
    </source>
</evidence>
<dbReference type="InterPro" id="IPR007300">
    <property type="entry name" value="CidB/LrgB"/>
</dbReference>
<keyword evidence="3 5" id="KW-1133">Transmembrane helix</keyword>
<reference evidence="6" key="1">
    <citation type="journal article" date="2014" name="Int. J. Syst. Evol. Microbiol.">
        <title>Complete genome sequence of Corynebacterium casei LMG S-19264T (=DSM 44701T), isolated from a smear-ripened cheese.</title>
        <authorList>
            <consortium name="US DOE Joint Genome Institute (JGI-PGF)"/>
            <person name="Walter F."/>
            <person name="Albersmeier A."/>
            <person name="Kalinowski J."/>
            <person name="Ruckert C."/>
        </authorList>
    </citation>
    <scope>NUCLEOTIDE SEQUENCE</scope>
    <source>
        <strain evidence="6">CGMCC 1.10998</strain>
    </source>
</reference>
<protein>
    <submittedName>
        <fullName evidence="6">Membrane protein</fullName>
    </submittedName>
</protein>
<evidence type="ECO:0000256" key="1">
    <source>
        <dbReference type="ARBA" id="ARBA00004141"/>
    </source>
</evidence>
<proteinExistence type="predicted"/>